<evidence type="ECO:0000313" key="2">
    <source>
        <dbReference type="Proteomes" id="UP001454036"/>
    </source>
</evidence>
<evidence type="ECO:0000313" key="1">
    <source>
        <dbReference type="EMBL" id="GAA0175487.1"/>
    </source>
</evidence>
<proteinExistence type="predicted"/>
<accession>A0AAV3RKN0</accession>
<comment type="caution">
    <text evidence="1">The sequence shown here is derived from an EMBL/GenBank/DDBJ whole genome shotgun (WGS) entry which is preliminary data.</text>
</comment>
<sequence length="118" mass="12797">MSVSDYKPLESTNLGLSDMGHVTGIEALTDLEILGNVEGAHIGTSISKFSFGRHTIVIEHSSVQNLQIGKVAEDNDDTYSEDLNHVKTEIVILSHVQEGDVTQIDKINESGKIPVEVP</sequence>
<keyword evidence="2" id="KW-1185">Reference proteome</keyword>
<dbReference type="EMBL" id="BAABME010027386">
    <property type="protein sequence ID" value="GAA0175487.1"/>
    <property type="molecule type" value="Genomic_DNA"/>
</dbReference>
<dbReference type="AlphaFoldDB" id="A0AAV3RKN0"/>
<gene>
    <name evidence="1" type="ORF">LIER_41922</name>
</gene>
<reference evidence="1 2" key="1">
    <citation type="submission" date="2024-01" db="EMBL/GenBank/DDBJ databases">
        <title>The complete chloroplast genome sequence of Lithospermum erythrorhizon: insights into the phylogenetic relationship among Boraginaceae species and the maternal lineages of purple gromwells.</title>
        <authorList>
            <person name="Okada T."/>
            <person name="Watanabe K."/>
        </authorList>
    </citation>
    <scope>NUCLEOTIDE SEQUENCE [LARGE SCALE GENOMIC DNA]</scope>
</reference>
<dbReference type="Proteomes" id="UP001454036">
    <property type="component" value="Unassembled WGS sequence"/>
</dbReference>
<name>A0AAV3RKN0_LITER</name>
<protein>
    <submittedName>
        <fullName evidence="1">Uncharacterized protein</fullName>
    </submittedName>
</protein>
<organism evidence="1 2">
    <name type="scientific">Lithospermum erythrorhizon</name>
    <name type="common">Purple gromwell</name>
    <name type="synonym">Lithospermum officinale var. erythrorhizon</name>
    <dbReference type="NCBI Taxonomy" id="34254"/>
    <lineage>
        <taxon>Eukaryota</taxon>
        <taxon>Viridiplantae</taxon>
        <taxon>Streptophyta</taxon>
        <taxon>Embryophyta</taxon>
        <taxon>Tracheophyta</taxon>
        <taxon>Spermatophyta</taxon>
        <taxon>Magnoliopsida</taxon>
        <taxon>eudicotyledons</taxon>
        <taxon>Gunneridae</taxon>
        <taxon>Pentapetalae</taxon>
        <taxon>asterids</taxon>
        <taxon>lamiids</taxon>
        <taxon>Boraginales</taxon>
        <taxon>Boraginaceae</taxon>
        <taxon>Boraginoideae</taxon>
        <taxon>Lithospermeae</taxon>
        <taxon>Lithospermum</taxon>
    </lineage>
</organism>